<evidence type="ECO:0000313" key="2">
    <source>
        <dbReference type="Proteomes" id="UP000076404"/>
    </source>
</evidence>
<dbReference type="PANTHER" id="PTHR42708:SF1">
    <property type="entry name" value="GLIDING MOTILITY PROTEIN MGLA"/>
    <property type="match status" value="1"/>
</dbReference>
<dbReference type="SUPFAM" id="SSF52540">
    <property type="entry name" value="P-loop containing nucleoside triphosphate hydrolases"/>
    <property type="match status" value="1"/>
</dbReference>
<name>A0A143BJP0_9BACT</name>
<dbReference type="Gene3D" id="3.40.50.300">
    <property type="entry name" value="P-loop containing nucleotide triphosphate hydrolases"/>
    <property type="match status" value="1"/>
</dbReference>
<dbReference type="KEGG" id="gph:GEMMAAP_07680"/>
<gene>
    <name evidence="1" type="ORF">GEMMAAP_07680</name>
</gene>
<dbReference type="OrthoDB" id="9786748at2"/>
<proteinExistence type="predicted"/>
<reference evidence="1 2" key="2">
    <citation type="journal article" date="2016" name="Environ. Microbiol. Rep.">
        <title>Metagenomic evidence for the presence of phototrophic Gemmatimonadetes bacteria in diverse environments.</title>
        <authorList>
            <person name="Zeng Y."/>
            <person name="Baumbach J."/>
            <person name="Barbosa E.G."/>
            <person name="Azevedo V."/>
            <person name="Zhang C."/>
            <person name="Koblizek M."/>
        </authorList>
    </citation>
    <scope>NUCLEOTIDE SEQUENCE [LARGE SCALE GENOMIC DNA]</scope>
    <source>
        <strain evidence="1 2">AP64</strain>
    </source>
</reference>
<accession>A0A143BJP0</accession>
<dbReference type="PANTHER" id="PTHR42708">
    <property type="entry name" value="ATP/GTP-BINDING PROTEIN-RELATED"/>
    <property type="match status" value="1"/>
</dbReference>
<dbReference type="AlphaFoldDB" id="A0A143BJP0"/>
<dbReference type="STRING" id="1379270.GEMMAAP_07680"/>
<dbReference type="Proteomes" id="UP000076404">
    <property type="component" value="Chromosome"/>
</dbReference>
<dbReference type="CDD" id="cd00882">
    <property type="entry name" value="Ras_like_GTPase"/>
    <property type="match status" value="1"/>
</dbReference>
<dbReference type="InterPro" id="IPR027417">
    <property type="entry name" value="P-loop_NTPase"/>
</dbReference>
<dbReference type="RefSeq" id="WP_053334405.1">
    <property type="nucleotide sequence ID" value="NZ_CP011454.1"/>
</dbReference>
<reference evidence="1 2" key="1">
    <citation type="journal article" date="2014" name="Proc. Natl. Acad. Sci. U.S.A.">
        <title>Functional type 2 photosynthetic reaction centers found in the rare bacterial phylum Gemmatimonadetes.</title>
        <authorList>
            <person name="Zeng Y."/>
            <person name="Feng F."/>
            <person name="Medova H."/>
            <person name="Dean J."/>
            <person name="Koblizek M."/>
        </authorList>
    </citation>
    <scope>NUCLEOTIDE SEQUENCE [LARGE SCALE GENOMIC DNA]</scope>
    <source>
        <strain evidence="1 2">AP64</strain>
    </source>
</reference>
<dbReference type="EMBL" id="CP011454">
    <property type="protein sequence ID" value="AMW04751.1"/>
    <property type="molecule type" value="Genomic_DNA"/>
</dbReference>
<dbReference type="eggNOG" id="COG1100">
    <property type="taxonomic scope" value="Bacteria"/>
</dbReference>
<sequence length="237" mass="25378">MPIVDHATRLITCKLVYYGPGRSGKTTNLTYLHSALPSGQVGSLTSLATRRDRTLFFDYLPVDLGTVGAYKVRFQLYTVPGQPYYKAIRQLVLQGADGVAFVADSQRHRWDDNIESLQDMHANLAEHGVDARDLPIVLQYNKQDLPPSLAASVADLSAALNFRGVPEFAADALNGVGVFDSLRSLGRKVLRRLGAEDGTPAGQRANAALRTPAYAPALTEGSLEGAVAEPQGSGVAA</sequence>
<keyword evidence="2" id="KW-1185">Reference proteome</keyword>
<protein>
    <submittedName>
        <fullName evidence="1">Gliding-motility protein MglA</fullName>
    </submittedName>
</protein>
<evidence type="ECO:0000313" key="1">
    <source>
        <dbReference type="EMBL" id="AMW04751.1"/>
    </source>
</evidence>
<organism evidence="1 2">
    <name type="scientific">Gemmatimonas phototrophica</name>
    <dbReference type="NCBI Taxonomy" id="1379270"/>
    <lineage>
        <taxon>Bacteria</taxon>
        <taxon>Pseudomonadati</taxon>
        <taxon>Gemmatimonadota</taxon>
        <taxon>Gemmatimonadia</taxon>
        <taxon>Gemmatimonadales</taxon>
        <taxon>Gemmatimonadaceae</taxon>
        <taxon>Gemmatimonas</taxon>
    </lineage>
</organism>
<dbReference type="InterPro" id="IPR052705">
    <property type="entry name" value="Gliding_Motility_GTPase"/>
</dbReference>